<evidence type="ECO:0000256" key="1">
    <source>
        <dbReference type="SAM" id="MobiDB-lite"/>
    </source>
</evidence>
<feature type="region of interest" description="Disordered" evidence="1">
    <location>
        <begin position="252"/>
        <end position="271"/>
    </location>
</feature>
<dbReference type="GO" id="GO:0006370">
    <property type="term" value="P:7-methylguanosine mRNA capping"/>
    <property type="evidence" value="ECO:0007669"/>
    <property type="project" value="InterPro"/>
</dbReference>
<feature type="domain" description="mRNA capping enzyme adenylation" evidence="2">
    <location>
        <begin position="45"/>
        <end position="201"/>
    </location>
</feature>
<reference evidence="3" key="1">
    <citation type="journal article" date="2020" name="Nature">
        <title>Giant virus diversity and host interactions through global metagenomics.</title>
        <authorList>
            <person name="Schulz F."/>
            <person name="Roux S."/>
            <person name="Paez-Espino D."/>
            <person name="Jungbluth S."/>
            <person name="Walsh D.A."/>
            <person name="Denef V.J."/>
            <person name="McMahon K.D."/>
            <person name="Konstantinidis K.T."/>
            <person name="Eloe-Fadrosh E.A."/>
            <person name="Kyrpides N.C."/>
            <person name="Woyke T."/>
        </authorList>
    </citation>
    <scope>NUCLEOTIDE SEQUENCE</scope>
    <source>
        <strain evidence="3">GVMAG-M-3300009151-35</strain>
    </source>
</reference>
<dbReference type="AlphaFoldDB" id="A0A6C0ENY7"/>
<dbReference type="SUPFAM" id="SSF56091">
    <property type="entry name" value="DNA ligase/mRNA capping enzyme, catalytic domain"/>
    <property type="match status" value="1"/>
</dbReference>
<dbReference type="Pfam" id="PF01331">
    <property type="entry name" value="mRNA_cap_enzyme"/>
    <property type="match status" value="1"/>
</dbReference>
<evidence type="ECO:0000313" key="3">
    <source>
        <dbReference type="EMBL" id="QHT30727.1"/>
    </source>
</evidence>
<dbReference type="GO" id="GO:0004484">
    <property type="term" value="F:mRNA guanylyltransferase activity"/>
    <property type="evidence" value="ECO:0007669"/>
    <property type="project" value="InterPro"/>
</dbReference>
<sequence>MQTGIISFGDRVAWNIKCNIIKDVILNELLNLYNVRIIQKHYYNIDDNNINYISKLPHLISLRSNGNRYYIYFSLYNDTPIIYFIDMKIHTGYEKPRIILARGLFDISLFKNTLLDGEMIKTNENKWIFIINDIIAYEGKKMDDVILPERLKIIYNILDKKYTPDDICDVCSYKVKNYYYLSKKSLNELMTISKELNYTSRGIYFSSYYLKHKPKLFNFNNNIIVSVQKKIKDVAEFKELVKSETPKILQQQQSQLQSQQEQRQQQQYQQPQTSIISTSNIITLLNKSNTDLWISKTDDPDIYNIYDNHNILTSNKLGIAFIASLQDSIKMRNVFKDKSTTITIKFRCNYNEKFKKYQPIEQVI</sequence>
<name>A0A6C0ENY7_9ZZZZ</name>
<dbReference type="GO" id="GO:0005524">
    <property type="term" value="F:ATP binding"/>
    <property type="evidence" value="ECO:0007669"/>
    <property type="project" value="InterPro"/>
</dbReference>
<dbReference type="InterPro" id="IPR001339">
    <property type="entry name" value="mRNA_cap_enzyme_adenylation"/>
</dbReference>
<accession>A0A6C0ENY7</accession>
<dbReference type="EMBL" id="MN738910">
    <property type="protein sequence ID" value="QHT30727.1"/>
    <property type="molecule type" value="Genomic_DNA"/>
</dbReference>
<evidence type="ECO:0000259" key="2">
    <source>
        <dbReference type="Pfam" id="PF01331"/>
    </source>
</evidence>
<organism evidence="3">
    <name type="scientific">viral metagenome</name>
    <dbReference type="NCBI Taxonomy" id="1070528"/>
    <lineage>
        <taxon>unclassified sequences</taxon>
        <taxon>metagenomes</taxon>
        <taxon>organismal metagenomes</taxon>
    </lineage>
</organism>
<dbReference type="Gene3D" id="3.30.470.30">
    <property type="entry name" value="DNA ligase/mRNA capping enzyme"/>
    <property type="match status" value="1"/>
</dbReference>
<protein>
    <recommendedName>
        <fullName evidence="2">mRNA capping enzyme adenylation domain-containing protein</fullName>
    </recommendedName>
</protein>
<proteinExistence type="predicted"/>